<evidence type="ECO:0000313" key="10">
    <source>
        <dbReference type="EMBL" id="MFC4914103.1"/>
    </source>
</evidence>
<dbReference type="Proteomes" id="UP001595872">
    <property type="component" value="Unassembled WGS sequence"/>
</dbReference>
<dbReference type="Pfam" id="PF19300">
    <property type="entry name" value="BPD_transp_1_N"/>
    <property type="match status" value="1"/>
</dbReference>
<evidence type="ECO:0000256" key="1">
    <source>
        <dbReference type="ARBA" id="ARBA00004651"/>
    </source>
</evidence>
<comment type="similarity">
    <text evidence="7">Belongs to the binding-protein-dependent transport system permease family.</text>
</comment>
<keyword evidence="11" id="KW-1185">Reference proteome</keyword>
<feature type="transmembrane region" description="Helical" evidence="7">
    <location>
        <begin position="351"/>
        <end position="372"/>
    </location>
</feature>
<feature type="transmembrane region" description="Helical" evidence="7">
    <location>
        <begin position="245"/>
        <end position="275"/>
    </location>
</feature>
<keyword evidence="5 7" id="KW-1133">Transmembrane helix</keyword>
<accession>A0ABV9UBV8</accession>
<keyword evidence="2 7" id="KW-0813">Transport</keyword>
<feature type="region of interest" description="Disordered" evidence="8">
    <location>
        <begin position="1"/>
        <end position="103"/>
    </location>
</feature>
<dbReference type="InterPro" id="IPR035906">
    <property type="entry name" value="MetI-like_sf"/>
</dbReference>
<dbReference type="InterPro" id="IPR045621">
    <property type="entry name" value="BPD_transp_1_N"/>
</dbReference>
<protein>
    <submittedName>
        <fullName evidence="10">ABC transporter permease</fullName>
    </submittedName>
</protein>
<feature type="compositionally biased region" description="Low complexity" evidence="8">
    <location>
        <begin position="1"/>
        <end position="30"/>
    </location>
</feature>
<keyword evidence="3" id="KW-1003">Cell membrane</keyword>
<dbReference type="RefSeq" id="WP_378265682.1">
    <property type="nucleotide sequence ID" value="NZ_JBHSIT010000026.1"/>
</dbReference>
<dbReference type="PROSITE" id="PS50928">
    <property type="entry name" value="ABC_TM1"/>
    <property type="match status" value="1"/>
</dbReference>
<reference evidence="11" key="1">
    <citation type="journal article" date="2019" name="Int. J. Syst. Evol. Microbiol.">
        <title>The Global Catalogue of Microorganisms (GCM) 10K type strain sequencing project: providing services to taxonomists for standard genome sequencing and annotation.</title>
        <authorList>
            <consortium name="The Broad Institute Genomics Platform"/>
            <consortium name="The Broad Institute Genome Sequencing Center for Infectious Disease"/>
            <person name="Wu L."/>
            <person name="Ma J."/>
        </authorList>
    </citation>
    <scope>NUCLEOTIDE SEQUENCE [LARGE SCALE GENOMIC DNA]</scope>
    <source>
        <strain evidence="11">KLKA75</strain>
    </source>
</reference>
<keyword evidence="6 7" id="KW-0472">Membrane</keyword>
<feature type="domain" description="ABC transmembrane type-1" evidence="9">
    <location>
        <begin position="205"/>
        <end position="410"/>
    </location>
</feature>
<organism evidence="10 11">
    <name type="scientific">Actinomadura gamaensis</name>
    <dbReference type="NCBI Taxonomy" id="1763541"/>
    <lineage>
        <taxon>Bacteria</taxon>
        <taxon>Bacillati</taxon>
        <taxon>Actinomycetota</taxon>
        <taxon>Actinomycetes</taxon>
        <taxon>Streptosporangiales</taxon>
        <taxon>Thermomonosporaceae</taxon>
        <taxon>Actinomadura</taxon>
    </lineage>
</organism>
<gene>
    <name evidence="10" type="ORF">ACFPCY_42945</name>
</gene>
<evidence type="ECO:0000256" key="7">
    <source>
        <dbReference type="RuleBase" id="RU363032"/>
    </source>
</evidence>
<proteinExistence type="inferred from homology"/>
<comment type="caution">
    <text evidence="10">The sequence shown here is derived from an EMBL/GenBank/DDBJ whole genome shotgun (WGS) entry which is preliminary data.</text>
</comment>
<feature type="transmembrane region" description="Helical" evidence="7">
    <location>
        <begin position="287"/>
        <end position="306"/>
    </location>
</feature>
<evidence type="ECO:0000259" key="9">
    <source>
        <dbReference type="PROSITE" id="PS50928"/>
    </source>
</evidence>
<dbReference type="SUPFAM" id="SSF161098">
    <property type="entry name" value="MetI-like"/>
    <property type="match status" value="1"/>
</dbReference>
<evidence type="ECO:0000256" key="2">
    <source>
        <dbReference type="ARBA" id="ARBA00022448"/>
    </source>
</evidence>
<dbReference type="InterPro" id="IPR000515">
    <property type="entry name" value="MetI-like"/>
</dbReference>
<dbReference type="Pfam" id="PF00528">
    <property type="entry name" value="BPD_transp_1"/>
    <property type="match status" value="1"/>
</dbReference>
<evidence type="ECO:0000313" key="11">
    <source>
        <dbReference type="Proteomes" id="UP001595872"/>
    </source>
</evidence>
<dbReference type="Gene3D" id="1.10.3720.10">
    <property type="entry name" value="MetI-like"/>
    <property type="match status" value="1"/>
</dbReference>
<keyword evidence="4 7" id="KW-0812">Transmembrane</keyword>
<name>A0ABV9UBV8_9ACTN</name>
<dbReference type="PANTHER" id="PTHR43163">
    <property type="entry name" value="DIPEPTIDE TRANSPORT SYSTEM PERMEASE PROTEIN DPPB-RELATED"/>
    <property type="match status" value="1"/>
</dbReference>
<dbReference type="PANTHER" id="PTHR43163:SF6">
    <property type="entry name" value="DIPEPTIDE TRANSPORT SYSTEM PERMEASE PROTEIN DPPB-RELATED"/>
    <property type="match status" value="1"/>
</dbReference>
<sequence>MTEPSARGTAADPAGATAAGDAAASAGNAAEPLLEGAATKETAAETAKQTAGNAAGTAGNAAGSAGDAAGTAGDAAGSAGDAAGSAGDAAGTAGDAAEDTAPGGRRGANPWLVFFARRLAGMAGVLVTLVVATFVMVQLIPGDPARALAGTDATGAQVEQFRHQLGLDRSLPSQFWSYVTGLLRGDLGTSFQTREPVSDVIGGRLPFTAELAFTAITVVLLIAVPLGMSVAIATRGGRRGRVDAAFTFVTGLVGATPEYVLGTLLVLIFAISLRILPAAGAATPSSLVLPVVAIALPSTCVLARIVRREAAVVLTQDYMRTARGHRLPPLTLYARHALPNLLTGTLTMGGLMLTAMLGGTIIVESVFAWPGLGGRVVEAIINRDRPVIQGTVLVLGILAALLNLIIDVLLGLLDPRTLTARSSS</sequence>
<evidence type="ECO:0000256" key="8">
    <source>
        <dbReference type="SAM" id="MobiDB-lite"/>
    </source>
</evidence>
<dbReference type="CDD" id="cd06261">
    <property type="entry name" value="TM_PBP2"/>
    <property type="match status" value="1"/>
</dbReference>
<feature type="compositionally biased region" description="Low complexity" evidence="8">
    <location>
        <begin position="37"/>
        <end position="103"/>
    </location>
</feature>
<feature type="transmembrane region" description="Helical" evidence="7">
    <location>
        <begin position="119"/>
        <end position="140"/>
    </location>
</feature>
<evidence type="ECO:0000256" key="4">
    <source>
        <dbReference type="ARBA" id="ARBA00022692"/>
    </source>
</evidence>
<feature type="transmembrane region" description="Helical" evidence="7">
    <location>
        <begin position="211"/>
        <end position="233"/>
    </location>
</feature>
<feature type="transmembrane region" description="Helical" evidence="7">
    <location>
        <begin position="392"/>
        <end position="413"/>
    </location>
</feature>
<evidence type="ECO:0000256" key="5">
    <source>
        <dbReference type="ARBA" id="ARBA00022989"/>
    </source>
</evidence>
<evidence type="ECO:0000256" key="3">
    <source>
        <dbReference type="ARBA" id="ARBA00022475"/>
    </source>
</evidence>
<evidence type="ECO:0000256" key="6">
    <source>
        <dbReference type="ARBA" id="ARBA00023136"/>
    </source>
</evidence>
<comment type="subcellular location">
    <subcellularLocation>
        <location evidence="1 7">Cell membrane</location>
        <topology evidence="1 7">Multi-pass membrane protein</topology>
    </subcellularLocation>
</comment>
<dbReference type="EMBL" id="JBHSIT010000026">
    <property type="protein sequence ID" value="MFC4914103.1"/>
    <property type="molecule type" value="Genomic_DNA"/>
</dbReference>